<protein>
    <submittedName>
        <fullName evidence="1">Uncharacterized protein</fullName>
    </submittedName>
</protein>
<comment type="caution">
    <text evidence="1">The sequence shown here is derived from an EMBL/GenBank/DDBJ whole genome shotgun (WGS) entry which is preliminary data.</text>
</comment>
<dbReference type="EMBL" id="CM042010">
    <property type="protein sequence ID" value="KAI3779189.1"/>
    <property type="molecule type" value="Genomic_DNA"/>
</dbReference>
<accession>A0ACB9G6Q3</accession>
<evidence type="ECO:0000313" key="2">
    <source>
        <dbReference type="Proteomes" id="UP001055811"/>
    </source>
</evidence>
<organism evidence="1 2">
    <name type="scientific">Cichorium intybus</name>
    <name type="common">Chicory</name>
    <dbReference type="NCBI Taxonomy" id="13427"/>
    <lineage>
        <taxon>Eukaryota</taxon>
        <taxon>Viridiplantae</taxon>
        <taxon>Streptophyta</taxon>
        <taxon>Embryophyta</taxon>
        <taxon>Tracheophyta</taxon>
        <taxon>Spermatophyta</taxon>
        <taxon>Magnoliopsida</taxon>
        <taxon>eudicotyledons</taxon>
        <taxon>Gunneridae</taxon>
        <taxon>Pentapetalae</taxon>
        <taxon>asterids</taxon>
        <taxon>campanulids</taxon>
        <taxon>Asterales</taxon>
        <taxon>Asteraceae</taxon>
        <taxon>Cichorioideae</taxon>
        <taxon>Cichorieae</taxon>
        <taxon>Cichoriinae</taxon>
        <taxon>Cichorium</taxon>
    </lineage>
</organism>
<proteinExistence type="predicted"/>
<reference evidence="1 2" key="2">
    <citation type="journal article" date="2022" name="Mol. Ecol. Resour.">
        <title>The genomes of chicory, endive, great burdock and yacon provide insights into Asteraceae paleo-polyploidization history and plant inulin production.</title>
        <authorList>
            <person name="Fan W."/>
            <person name="Wang S."/>
            <person name="Wang H."/>
            <person name="Wang A."/>
            <person name="Jiang F."/>
            <person name="Liu H."/>
            <person name="Zhao H."/>
            <person name="Xu D."/>
            <person name="Zhang Y."/>
        </authorList>
    </citation>
    <scope>NUCLEOTIDE SEQUENCE [LARGE SCALE GENOMIC DNA]</scope>
    <source>
        <strain evidence="2">cv. Punajuju</strain>
        <tissue evidence="1">Leaves</tissue>
    </source>
</reference>
<reference evidence="2" key="1">
    <citation type="journal article" date="2022" name="Mol. Ecol. Resour.">
        <title>The genomes of chicory, endive, great burdock and yacon provide insights into Asteraceae palaeo-polyploidization history and plant inulin production.</title>
        <authorList>
            <person name="Fan W."/>
            <person name="Wang S."/>
            <person name="Wang H."/>
            <person name="Wang A."/>
            <person name="Jiang F."/>
            <person name="Liu H."/>
            <person name="Zhao H."/>
            <person name="Xu D."/>
            <person name="Zhang Y."/>
        </authorList>
    </citation>
    <scope>NUCLEOTIDE SEQUENCE [LARGE SCALE GENOMIC DNA]</scope>
    <source>
        <strain evidence="2">cv. Punajuju</strain>
    </source>
</reference>
<gene>
    <name evidence="1" type="ORF">L2E82_08775</name>
</gene>
<dbReference type="Proteomes" id="UP001055811">
    <property type="component" value="Linkage Group LG02"/>
</dbReference>
<sequence>MLNWLWLGKNKLFVRVARYERERQQNFKARTLEGRSCVTDVSTRRVGVSFADIVKRKNEQPERVRNTEEKISERNTTHQSKTSHLELINESVDVIIGSQSFKIRVFEVNNAVVNFKEKVQVRNNRGVERDELISSDDDDDEDDEFNSSEESDSDHLSDEEVEGPGDRYVKFKFKKVRQE</sequence>
<keyword evidence="2" id="KW-1185">Reference proteome</keyword>
<name>A0ACB9G6Q3_CICIN</name>
<evidence type="ECO:0000313" key="1">
    <source>
        <dbReference type="EMBL" id="KAI3779189.1"/>
    </source>
</evidence>